<dbReference type="GO" id="GO:0000302">
    <property type="term" value="P:response to reactive oxygen species"/>
    <property type="evidence" value="ECO:0007669"/>
    <property type="project" value="TreeGrafter"/>
</dbReference>
<evidence type="ECO:0000256" key="9">
    <source>
        <dbReference type="PIRSR" id="PIRSR601621-1"/>
    </source>
</evidence>
<evidence type="ECO:0000256" key="12">
    <source>
        <dbReference type="PIRSR" id="PIRSR601621-4"/>
    </source>
</evidence>
<comment type="similarity">
    <text evidence="1 13">Belongs to the peroxidase family. Ligninase subfamily.</text>
</comment>
<keyword evidence="13" id="KW-0732">Signal</keyword>
<feature type="disulfide bond" evidence="12">
    <location>
        <begin position="99"/>
        <end position="354"/>
    </location>
</feature>
<evidence type="ECO:0000256" key="4">
    <source>
        <dbReference type="ARBA" id="ARBA00022723"/>
    </source>
</evidence>
<dbReference type="EC" id="1.11.1.-" evidence="13"/>
<feature type="domain" description="Plant heme peroxidase family profile" evidence="14">
    <location>
        <begin position="187"/>
        <end position="259"/>
    </location>
</feature>
<dbReference type="GO" id="GO:0042744">
    <property type="term" value="P:hydrogen peroxide catabolic process"/>
    <property type="evidence" value="ECO:0007669"/>
    <property type="project" value="TreeGrafter"/>
</dbReference>
<evidence type="ECO:0000256" key="11">
    <source>
        <dbReference type="PIRSR" id="PIRSR601621-3"/>
    </source>
</evidence>
<feature type="binding site" evidence="10">
    <location>
        <position position="276"/>
    </location>
    <ligand>
        <name>Ca(2+)</name>
        <dbReference type="ChEBI" id="CHEBI:29108"/>
        <label>2</label>
    </ligand>
</feature>
<evidence type="ECO:0000256" key="3">
    <source>
        <dbReference type="ARBA" id="ARBA00022617"/>
    </source>
</evidence>
<evidence type="ECO:0000256" key="5">
    <source>
        <dbReference type="ARBA" id="ARBA00023002"/>
    </source>
</evidence>
<evidence type="ECO:0000313" key="16">
    <source>
        <dbReference type="Proteomes" id="UP000696573"/>
    </source>
</evidence>
<dbReference type="EMBL" id="CABFNQ020000528">
    <property type="protein sequence ID" value="CAH0017855.1"/>
    <property type="molecule type" value="Genomic_DNA"/>
</dbReference>
<dbReference type="InterPro" id="IPR019794">
    <property type="entry name" value="Peroxidases_AS"/>
</dbReference>
<feature type="chain" id="PRO_5040547816" description="Peroxidase" evidence="13">
    <location>
        <begin position="20"/>
        <end position="401"/>
    </location>
</feature>
<keyword evidence="3 10" id="KW-0349">Heme</keyword>
<feature type="binding site" evidence="10">
    <location>
        <position position="146"/>
    </location>
    <ligand>
        <name>Ca(2+)</name>
        <dbReference type="ChEBI" id="CHEBI:29108"/>
        <label>1</label>
    </ligand>
</feature>
<feature type="signal peptide" evidence="13">
    <location>
        <begin position="1"/>
        <end position="19"/>
    </location>
</feature>
<feature type="active site" description="Proton acceptor" evidence="9">
    <location>
        <position position="133"/>
    </location>
</feature>
<dbReference type="GO" id="GO:0004601">
    <property type="term" value="F:peroxidase activity"/>
    <property type="evidence" value="ECO:0007669"/>
    <property type="project" value="UniProtKB-KW"/>
</dbReference>
<dbReference type="PANTHER" id="PTHR31356:SF66">
    <property type="entry name" value="CATALASE-PEROXIDASE"/>
    <property type="match status" value="1"/>
</dbReference>
<keyword evidence="2 13" id="KW-0575">Peroxidase</keyword>
<protein>
    <recommendedName>
        <fullName evidence="13">Peroxidase</fullName>
        <ecNumber evidence="13">1.11.1.-</ecNumber>
    </recommendedName>
</protein>
<evidence type="ECO:0000256" key="6">
    <source>
        <dbReference type="ARBA" id="ARBA00023004"/>
    </source>
</evidence>
<dbReference type="Pfam" id="PF00141">
    <property type="entry name" value="peroxidase"/>
    <property type="match status" value="1"/>
</dbReference>
<gene>
    <name evidence="15" type="ORF">CRHIZ90672A_00009888</name>
</gene>
<evidence type="ECO:0000256" key="7">
    <source>
        <dbReference type="ARBA" id="ARBA00023157"/>
    </source>
</evidence>
<evidence type="ECO:0000256" key="2">
    <source>
        <dbReference type="ARBA" id="ARBA00022559"/>
    </source>
</evidence>
<keyword evidence="10 13" id="KW-0106">Calcium</keyword>
<keyword evidence="6 10" id="KW-0408">Iron</keyword>
<evidence type="ECO:0000313" key="15">
    <source>
        <dbReference type="EMBL" id="CAH0017855.1"/>
    </source>
</evidence>
<dbReference type="InterPro" id="IPR010255">
    <property type="entry name" value="Haem_peroxidase_sf"/>
</dbReference>
<dbReference type="PROSITE" id="PS00436">
    <property type="entry name" value="PEROXIDASE_2"/>
    <property type="match status" value="1"/>
</dbReference>
<feature type="binding site" evidence="10">
    <location>
        <position position="257"/>
    </location>
    <ligand>
        <name>Ca(2+)</name>
        <dbReference type="ChEBI" id="CHEBI:29108"/>
        <label>2</label>
    </ligand>
</feature>
<dbReference type="Gene3D" id="1.10.520.10">
    <property type="match status" value="1"/>
</dbReference>
<accession>A0A9N9YC50</accession>
<feature type="site" description="Transition state stabilizer" evidence="11">
    <location>
        <position position="129"/>
    </location>
</feature>
<comment type="cofactor">
    <cofactor evidence="10 13">
        <name>Ca(2+)</name>
        <dbReference type="ChEBI" id="CHEBI:29108"/>
    </cofactor>
    <text evidence="10 13">Binds 2 calcium ions per subunit.</text>
</comment>
<dbReference type="AlphaFoldDB" id="A0A9N9YC50"/>
<dbReference type="PROSITE" id="PS50873">
    <property type="entry name" value="PEROXIDASE_4"/>
    <property type="match status" value="1"/>
</dbReference>
<dbReference type="GO" id="GO:0046872">
    <property type="term" value="F:metal ion binding"/>
    <property type="evidence" value="ECO:0007669"/>
    <property type="project" value="UniProtKB-UniRule"/>
</dbReference>
<dbReference type="PROSITE" id="PS00435">
    <property type="entry name" value="PEROXIDASE_1"/>
    <property type="match status" value="1"/>
</dbReference>
<evidence type="ECO:0000256" key="1">
    <source>
        <dbReference type="ARBA" id="ARBA00006089"/>
    </source>
</evidence>
<dbReference type="PANTHER" id="PTHR31356">
    <property type="entry name" value="THYLAKOID LUMENAL 29 KDA PROTEIN, CHLOROPLASTIC-RELATED"/>
    <property type="match status" value="1"/>
</dbReference>
<feature type="binding site" description="axial binding residue" evidence="10">
    <location>
        <position position="256"/>
    </location>
    <ligand>
        <name>heme b</name>
        <dbReference type="ChEBI" id="CHEBI:60344"/>
    </ligand>
    <ligandPart>
        <name>Fe</name>
        <dbReference type="ChEBI" id="CHEBI:18248"/>
    </ligandPart>
</feature>
<dbReference type="GO" id="GO:0020037">
    <property type="term" value="F:heme binding"/>
    <property type="evidence" value="ECO:0007669"/>
    <property type="project" value="UniProtKB-UniRule"/>
</dbReference>
<dbReference type="OrthoDB" id="2113341at2759"/>
<evidence type="ECO:0000256" key="13">
    <source>
        <dbReference type="RuleBase" id="RU363051"/>
    </source>
</evidence>
<evidence type="ECO:0000256" key="10">
    <source>
        <dbReference type="PIRSR" id="PIRSR601621-2"/>
    </source>
</evidence>
<evidence type="ECO:0000256" key="8">
    <source>
        <dbReference type="ARBA" id="ARBA00023180"/>
    </source>
</evidence>
<dbReference type="PRINTS" id="PR00462">
    <property type="entry name" value="LIGNINASE"/>
</dbReference>
<feature type="binding site" evidence="10">
    <location>
        <position position="134"/>
    </location>
    <ligand>
        <name>Ca(2+)</name>
        <dbReference type="ChEBI" id="CHEBI:29108"/>
        <label>1</label>
    </ligand>
</feature>
<proteinExistence type="inferred from homology"/>
<comment type="cofactor">
    <cofactor evidence="10">
        <name>heme b</name>
        <dbReference type="ChEBI" id="CHEBI:60344"/>
    </cofactor>
    <text evidence="10">Binds 1 heme b (iron(II)-protoporphyrin IX) group per subunit.</text>
</comment>
<keyword evidence="16" id="KW-1185">Reference proteome</keyword>
<sequence length="401" mass="44632">MQTVIPVIILLYAALFTQAWPGMERTLGELHSIQKRDPSTPELLADLIYLKDHELTPTGKLIKDMLLLENATAPWVQDTVTVYKAPGPLGSRECRKETCCVWKYVAEEMAKDFRGSSGRCNMLARQAIRLGFHDAGTWSKTKGGGGADGSFLFAGEIARSENRGLEEINNKAWEYYHKFHKYGAGMADLIQMGANVAAVVCPQGPRIRTFVGRNDSHSPSPEGRLPLATGDAVPLIELFEDKTIDRGDLITLLGVHTLGQQRFEDNARAGDPHSTTPGVWSTNFYRETVKNDSAQRIFKFHSDVSVANYEESIPLWSLFSDPENGLSVWNDGYAATYTRLSILGVPHINNLIECTGVLPLRTEKYTSPDQKEVNEWINSDRAPMREEAILLMNGGSLKQMK</sequence>
<keyword evidence="8" id="KW-0325">Glycoprotein</keyword>
<dbReference type="FunFam" id="1.10.520.10:FF:000021">
    <property type="entry name" value="Peroxidase"/>
    <property type="match status" value="1"/>
</dbReference>
<name>A0A9N9YC50_9HYPO</name>
<dbReference type="GO" id="GO:0034599">
    <property type="term" value="P:cellular response to oxidative stress"/>
    <property type="evidence" value="ECO:0007669"/>
    <property type="project" value="InterPro"/>
</dbReference>
<keyword evidence="5 13" id="KW-0560">Oxidoreductase</keyword>
<organism evidence="15 16">
    <name type="scientific">Clonostachys rhizophaga</name>
    <dbReference type="NCBI Taxonomy" id="160324"/>
    <lineage>
        <taxon>Eukaryota</taxon>
        <taxon>Fungi</taxon>
        <taxon>Dikarya</taxon>
        <taxon>Ascomycota</taxon>
        <taxon>Pezizomycotina</taxon>
        <taxon>Sordariomycetes</taxon>
        <taxon>Hypocreomycetidae</taxon>
        <taxon>Hypocreales</taxon>
        <taxon>Bionectriaceae</taxon>
        <taxon>Clonostachys</taxon>
    </lineage>
</organism>
<dbReference type="Gene3D" id="1.10.420.10">
    <property type="entry name" value="Peroxidase, domain 2"/>
    <property type="match status" value="1"/>
</dbReference>
<feature type="binding site" evidence="10">
    <location>
        <position position="150"/>
    </location>
    <ligand>
        <name>Ca(2+)</name>
        <dbReference type="ChEBI" id="CHEBI:29108"/>
        <label>1</label>
    </ligand>
</feature>
<reference evidence="15" key="1">
    <citation type="submission" date="2021-10" db="EMBL/GenBank/DDBJ databases">
        <authorList>
            <person name="Piombo E."/>
        </authorList>
    </citation>
    <scope>NUCLEOTIDE SEQUENCE</scope>
</reference>
<keyword evidence="7 12" id="KW-1015">Disulfide bond</keyword>
<dbReference type="InterPro" id="IPR002016">
    <property type="entry name" value="Haem_peroxidase"/>
</dbReference>
<feature type="disulfide bond" evidence="12">
    <location>
        <begin position="120"/>
        <end position="201"/>
    </location>
</feature>
<dbReference type="InterPro" id="IPR001621">
    <property type="entry name" value="Ligninase"/>
</dbReference>
<comment type="caution">
    <text evidence="15">The sequence shown here is derived from an EMBL/GenBank/DDBJ whole genome shotgun (WGS) entry which is preliminary data.</text>
</comment>
<dbReference type="InterPro" id="IPR019793">
    <property type="entry name" value="Peroxidases_heam-ligand_BS"/>
</dbReference>
<dbReference type="PRINTS" id="PR00458">
    <property type="entry name" value="PEROXIDASE"/>
</dbReference>
<dbReference type="InterPro" id="IPR044831">
    <property type="entry name" value="Ccp1-like"/>
</dbReference>
<dbReference type="SUPFAM" id="SSF48113">
    <property type="entry name" value="Heme-dependent peroxidases"/>
    <property type="match status" value="1"/>
</dbReference>
<evidence type="ECO:0000259" key="14">
    <source>
        <dbReference type="PROSITE" id="PS50873"/>
    </source>
</evidence>
<feature type="binding site" evidence="10">
    <location>
        <position position="148"/>
    </location>
    <ligand>
        <name>Ca(2+)</name>
        <dbReference type="ChEBI" id="CHEBI:29108"/>
        <label>1</label>
    </ligand>
</feature>
<dbReference type="Proteomes" id="UP000696573">
    <property type="component" value="Unassembled WGS sequence"/>
</dbReference>
<keyword evidence="4 10" id="KW-0479">Metal-binding</keyword>